<dbReference type="InterPro" id="IPR001763">
    <property type="entry name" value="Rhodanese-like_dom"/>
</dbReference>
<dbReference type="PROSITE" id="PS50206">
    <property type="entry name" value="RHODANESE_3"/>
    <property type="match status" value="1"/>
</dbReference>
<reference evidence="2 3" key="1">
    <citation type="journal article" date="2023" name="Elife">
        <title>Identification of key yeast species and microbe-microbe interactions impacting larval growth of Drosophila in the wild.</title>
        <authorList>
            <person name="Mure A."/>
            <person name="Sugiura Y."/>
            <person name="Maeda R."/>
            <person name="Honda K."/>
            <person name="Sakurai N."/>
            <person name="Takahashi Y."/>
            <person name="Watada M."/>
            <person name="Katoh T."/>
            <person name="Gotoh A."/>
            <person name="Gotoh Y."/>
            <person name="Taniguchi I."/>
            <person name="Nakamura K."/>
            <person name="Hayashi T."/>
            <person name="Katayama T."/>
            <person name="Uemura T."/>
            <person name="Hattori Y."/>
        </authorList>
    </citation>
    <scope>NUCLEOTIDE SEQUENCE [LARGE SCALE GENOMIC DNA]</scope>
    <source>
        <strain evidence="2 3">KH-74</strain>
    </source>
</reference>
<keyword evidence="3" id="KW-1185">Reference proteome</keyword>
<comment type="caution">
    <text evidence="2">The sequence shown here is derived from an EMBL/GenBank/DDBJ whole genome shotgun (WGS) entry which is preliminary data.</text>
</comment>
<protein>
    <submittedName>
        <fullName evidence="2">Thiosulfate sulfurtransferase</fullName>
    </submittedName>
</protein>
<dbReference type="Proteomes" id="UP001377567">
    <property type="component" value="Unassembled WGS sequence"/>
</dbReference>
<evidence type="ECO:0000313" key="2">
    <source>
        <dbReference type="EMBL" id="GMM58589.1"/>
    </source>
</evidence>
<dbReference type="Gene3D" id="3.40.250.10">
    <property type="entry name" value="Rhodanese-like domain"/>
    <property type="match status" value="1"/>
</dbReference>
<dbReference type="SUPFAM" id="SSF52821">
    <property type="entry name" value="Rhodanese/Cell cycle control phosphatase"/>
    <property type="match status" value="1"/>
</dbReference>
<dbReference type="GO" id="GO:0005739">
    <property type="term" value="C:mitochondrion"/>
    <property type="evidence" value="ECO:0007669"/>
    <property type="project" value="TreeGrafter"/>
</dbReference>
<dbReference type="AlphaFoldDB" id="A0AAV5S405"/>
<organism evidence="2 3">
    <name type="scientific">Maudiozyma humilis</name>
    <name type="common">Sour dough yeast</name>
    <name type="synonym">Kazachstania humilis</name>
    <dbReference type="NCBI Taxonomy" id="51915"/>
    <lineage>
        <taxon>Eukaryota</taxon>
        <taxon>Fungi</taxon>
        <taxon>Dikarya</taxon>
        <taxon>Ascomycota</taxon>
        <taxon>Saccharomycotina</taxon>
        <taxon>Saccharomycetes</taxon>
        <taxon>Saccharomycetales</taxon>
        <taxon>Saccharomycetaceae</taxon>
        <taxon>Maudiozyma</taxon>
    </lineage>
</organism>
<dbReference type="SMART" id="SM00450">
    <property type="entry name" value="RHOD"/>
    <property type="match status" value="1"/>
</dbReference>
<proteinExistence type="predicted"/>
<dbReference type="GO" id="GO:0004792">
    <property type="term" value="F:thiosulfate-cyanide sulfurtransferase activity"/>
    <property type="evidence" value="ECO:0007669"/>
    <property type="project" value="TreeGrafter"/>
</dbReference>
<evidence type="ECO:0000313" key="3">
    <source>
        <dbReference type="Proteomes" id="UP001377567"/>
    </source>
</evidence>
<dbReference type="EMBL" id="BTGD01000025">
    <property type="protein sequence ID" value="GMM58589.1"/>
    <property type="molecule type" value="Genomic_DNA"/>
</dbReference>
<sequence length="178" mass="19602">MAPRRWTVLSLLWIQEPHHFISTPLHTMTLLDSIYNAWNGLQNPYTGTGGSLPVPVAEPVGNSYTFADMRGIVAAHDPSVVLVDVREPSEYSVVSIPGSINVPWKTHPEGFELPEDQFKAAFGVAKPQRSQELIFYCASGMRAAKARSVAFNHGYPKTSIYKGSMNDWVANGGDKLDL</sequence>
<feature type="domain" description="Rhodanese" evidence="1">
    <location>
        <begin position="76"/>
        <end position="177"/>
    </location>
</feature>
<dbReference type="PANTHER" id="PTHR44086">
    <property type="entry name" value="THIOSULFATE SULFURTRANSFERASE RDL2, MITOCHONDRIAL-RELATED"/>
    <property type="match status" value="1"/>
</dbReference>
<gene>
    <name evidence="2" type="ORF">DAKH74_052060</name>
</gene>
<accession>A0AAV5S405</accession>
<dbReference type="Pfam" id="PF00581">
    <property type="entry name" value="Rhodanese"/>
    <property type="match status" value="1"/>
</dbReference>
<dbReference type="InterPro" id="IPR036873">
    <property type="entry name" value="Rhodanese-like_dom_sf"/>
</dbReference>
<dbReference type="PANTHER" id="PTHR44086:SF10">
    <property type="entry name" value="THIOSULFATE SULFURTRANSFERASE_RHODANESE-LIKE DOMAIN-CONTAINING PROTEIN 3"/>
    <property type="match status" value="1"/>
</dbReference>
<evidence type="ECO:0000259" key="1">
    <source>
        <dbReference type="PROSITE" id="PS50206"/>
    </source>
</evidence>
<name>A0AAV5S405_MAUHU</name>